<dbReference type="GO" id="GO:0070004">
    <property type="term" value="F:cysteine-type exopeptidase activity"/>
    <property type="evidence" value="ECO:0007669"/>
    <property type="project" value="InterPro"/>
</dbReference>
<dbReference type="Pfam" id="PF03577">
    <property type="entry name" value="Peptidase_C69"/>
    <property type="match status" value="1"/>
</dbReference>
<protein>
    <submittedName>
        <fullName evidence="2">Secernin-2</fullName>
    </submittedName>
</protein>
<dbReference type="InterPro" id="IPR005322">
    <property type="entry name" value="Peptidase_C69"/>
</dbReference>
<dbReference type="PANTHER" id="PTHR12994">
    <property type="entry name" value="SECERNIN"/>
    <property type="match status" value="1"/>
</dbReference>
<dbReference type="AlphaFoldDB" id="A0A034VAN2"/>
<dbReference type="GO" id="GO:0006508">
    <property type="term" value="P:proteolysis"/>
    <property type="evidence" value="ECO:0007669"/>
    <property type="project" value="InterPro"/>
</dbReference>
<reference evidence="2" key="1">
    <citation type="journal article" date="2014" name="BMC Genomics">
        <title>Characterizing the developmental transcriptome of the oriental fruit fly, Bactrocera dorsalis (Diptera: Tephritidae) through comparative genomic analysis with Drosophila melanogaster utilizing modENCODE datasets.</title>
        <authorList>
            <person name="Geib S.M."/>
            <person name="Calla B."/>
            <person name="Hall B."/>
            <person name="Hou S."/>
            <person name="Manoukis N.C."/>
        </authorList>
    </citation>
    <scope>NUCLEOTIDE SEQUENCE</scope>
    <source>
        <strain evidence="2">Punador</strain>
    </source>
</reference>
<evidence type="ECO:0000256" key="1">
    <source>
        <dbReference type="ARBA" id="ARBA00005705"/>
    </source>
</evidence>
<sequence length="364" mass="39010">MSATGDCFIVQSPNTAENTIIFGRNALDADALTEAQEVQYYNANVALEGKPDGGADVVKANGEILRMILQKTQTGIWGGDVGANDHNVCIAVSWSAEEPANDSDTLRSTDIVRLTLAIAKTAVDAVQRIGNLVANHGSDIAKFSFVVCDTKEVWLVSSGAKLWAAHQVADGFLRLTNKGLSVKTAIDKSTDDLGDALKTLGLWDGEGDLNFASCFDAAETAEAEWSGEAPNGDGSYTLTSMFDTLRSAADSATSRSASVSVLTNGISCHWFTATPNASESVFKPFVFAPNPKISPLTKVPPDNTHTLLHKLHAQRKPNAVEDLKALEAACVEELNAYLAEHPNADEELDELMKDCVEAEVKFYR</sequence>
<name>A0A034VAN2_BACDO</name>
<dbReference type="PANTHER" id="PTHR12994:SF17">
    <property type="entry name" value="LD30995P"/>
    <property type="match status" value="1"/>
</dbReference>
<evidence type="ECO:0000313" key="2">
    <source>
        <dbReference type="EMBL" id="JAC39574.1"/>
    </source>
</evidence>
<dbReference type="EMBL" id="GAKP01019373">
    <property type="protein sequence ID" value="JAC39579.1"/>
    <property type="molecule type" value="Transcribed_RNA"/>
</dbReference>
<organism evidence="2">
    <name type="scientific">Bactrocera dorsalis</name>
    <name type="common">Oriental fruit fly</name>
    <name type="synonym">Dacus dorsalis</name>
    <dbReference type="NCBI Taxonomy" id="27457"/>
    <lineage>
        <taxon>Eukaryota</taxon>
        <taxon>Metazoa</taxon>
        <taxon>Ecdysozoa</taxon>
        <taxon>Arthropoda</taxon>
        <taxon>Hexapoda</taxon>
        <taxon>Insecta</taxon>
        <taxon>Pterygota</taxon>
        <taxon>Neoptera</taxon>
        <taxon>Endopterygota</taxon>
        <taxon>Diptera</taxon>
        <taxon>Brachycera</taxon>
        <taxon>Muscomorpha</taxon>
        <taxon>Tephritoidea</taxon>
        <taxon>Tephritidae</taxon>
        <taxon>Bactrocera</taxon>
        <taxon>Bactrocera</taxon>
    </lineage>
</organism>
<dbReference type="EMBL" id="GAKP01019380">
    <property type="protein sequence ID" value="JAC39572.1"/>
    <property type="molecule type" value="Transcribed_RNA"/>
</dbReference>
<proteinExistence type="inferred from homology"/>
<comment type="similarity">
    <text evidence="1">Belongs to the peptidase C69 family. Secernin subfamily.</text>
</comment>
<dbReference type="GO" id="GO:0016805">
    <property type="term" value="F:dipeptidase activity"/>
    <property type="evidence" value="ECO:0007669"/>
    <property type="project" value="InterPro"/>
</dbReference>
<gene>
    <name evidence="2" type="primary">SCRN2</name>
</gene>
<dbReference type="Gene3D" id="3.60.60.10">
    <property type="entry name" value="Penicillin V Acylase, Chain A"/>
    <property type="match status" value="1"/>
</dbReference>
<accession>A0A034VAN2</accession>
<dbReference type="EMBL" id="GAKP01019375">
    <property type="protein sequence ID" value="JAC39577.1"/>
    <property type="molecule type" value="Transcribed_RNA"/>
</dbReference>
<dbReference type="OrthoDB" id="5175656at2759"/>
<dbReference type="EMBL" id="GAKP01019378">
    <property type="protein sequence ID" value="JAC39574.1"/>
    <property type="molecule type" value="Transcribed_RNA"/>
</dbReference>